<comment type="catalytic activity">
    <reaction evidence="6">
        <text>DNA(n) + a 2'-deoxyribonucleoside 5'-triphosphate = DNA(n+1) + diphosphate</text>
        <dbReference type="Rhea" id="RHEA:22508"/>
        <dbReference type="Rhea" id="RHEA-COMP:17339"/>
        <dbReference type="Rhea" id="RHEA-COMP:17340"/>
        <dbReference type="ChEBI" id="CHEBI:33019"/>
        <dbReference type="ChEBI" id="CHEBI:61560"/>
        <dbReference type="ChEBI" id="CHEBI:173112"/>
        <dbReference type="EC" id="2.7.7.7"/>
    </reaction>
</comment>
<dbReference type="PANTHER" id="PTHR35369:SF2">
    <property type="entry name" value="BLR3025 PROTEIN"/>
    <property type="match status" value="1"/>
</dbReference>
<evidence type="ECO:0000256" key="4">
    <source>
        <dbReference type="ARBA" id="ARBA00022763"/>
    </source>
</evidence>
<dbReference type="InterPro" id="IPR001126">
    <property type="entry name" value="UmuC"/>
</dbReference>
<proteinExistence type="inferred from homology"/>
<dbReference type="InterPro" id="IPR045443">
    <property type="entry name" value="DUF6504"/>
</dbReference>
<evidence type="ECO:0000259" key="7">
    <source>
        <dbReference type="Pfam" id="PF00817"/>
    </source>
</evidence>
<sequence length="510" mass="55908">MPRRIISLWLPFWHTDLWRRSNPDEPTGSGLALHTHDGRRHVVVAADRVARTAGIAPGMALTHARALVPDLSTPQLDADADAGALERLAEWCLWLSPLVAVDPPDGIWIDSTGCDHLQGGEASMLDALAGRLVALGLTCRLCLADTPGAAHALARYGRNDRTCLPAGGQSTALASIPIGGLRLGGQTEEGLQRLGLSTIGALQAAPRAPLSRRFGANLMRRLDQATGAVFEPIQPLRPRDAIAPRRSFVEPIGTPEAIATVIGVLVDDAAQELVRRGMGARLIDLRCERVDASVQVCRVGLAAPAYEAAHIARLLRERIETIEPGFGIEAMQLVVTRVEPVPADGRMRGMLAGEHGAEDLDCLIDRLRNREGIEQIYRIAEAGSHLPERTQLRVALPDATGRKRNPIFWQWAAPRPARLFPTPEPITVLGTLPADPPHVFVWRGERHRVRAADGPERIHGEWWHDADEYGAVRDYWIVEDEAGCRFWLFRQGDGIHEWSGDLTWFVHGVL</sequence>
<feature type="domain" description="UmuC" evidence="7">
    <location>
        <begin position="38"/>
        <end position="151"/>
    </location>
</feature>
<dbReference type="EMBL" id="JABEQG010000016">
    <property type="protein sequence ID" value="MBB2156654.1"/>
    <property type="molecule type" value="Genomic_DNA"/>
</dbReference>
<dbReference type="Pfam" id="PF11799">
    <property type="entry name" value="IMS_C"/>
    <property type="match status" value="1"/>
</dbReference>
<dbReference type="GO" id="GO:0003684">
    <property type="term" value="F:damaged DNA binding"/>
    <property type="evidence" value="ECO:0007669"/>
    <property type="project" value="InterPro"/>
</dbReference>
<comment type="caution">
    <text evidence="10">The sequence shown here is derived from an EMBL/GenBank/DDBJ whole genome shotgun (WGS) entry which is preliminary data.</text>
</comment>
<evidence type="ECO:0000313" key="11">
    <source>
        <dbReference type="Proteomes" id="UP000550787"/>
    </source>
</evidence>
<dbReference type="RefSeq" id="WP_183115881.1">
    <property type="nucleotide sequence ID" value="NZ_JABEQG010000016.1"/>
</dbReference>
<dbReference type="InterPro" id="IPR043502">
    <property type="entry name" value="DNA/RNA_pol_sf"/>
</dbReference>
<dbReference type="InterPro" id="IPR050356">
    <property type="entry name" value="SulA_CellDiv_inhibitor"/>
</dbReference>
<protein>
    <recommendedName>
        <fullName evidence="3">DNA-directed DNA polymerase</fullName>
        <ecNumber evidence="3">2.7.7.7</ecNumber>
    </recommendedName>
</protein>
<dbReference type="Pfam" id="PF00817">
    <property type="entry name" value="IMS"/>
    <property type="match status" value="1"/>
</dbReference>
<dbReference type="GO" id="GO:0006281">
    <property type="term" value="P:DNA repair"/>
    <property type="evidence" value="ECO:0007669"/>
    <property type="project" value="InterPro"/>
</dbReference>
<dbReference type="PANTHER" id="PTHR35369">
    <property type="entry name" value="BLR3025 PROTEIN-RELATED"/>
    <property type="match status" value="1"/>
</dbReference>
<feature type="domain" description="DNA polymerase Y-family little finger" evidence="8">
    <location>
        <begin position="245"/>
        <end position="338"/>
    </location>
</feature>
<evidence type="ECO:0000256" key="5">
    <source>
        <dbReference type="ARBA" id="ARBA00025589"/>
    </source>
</evidence>
<reference evidence="10 11" key="1">
    <citation type="submission" date="2020-04" db="EMBL/GenBank/DDBJ databases">
        <title>Description of novel Gluconacetobacter.</title>
        <authorList>
            <person name="Sombolestani A."/>
        </authorList>
    </citation>
    <scope>NUCLEOTIDE SEQUENCE [LARGE SCALE GENOMIC DNA]</scope>
    <source>
        <strain evidence="10 11">LMG 7603</strain>
    </source>
</reference>
<evidence type="ECO:0000313" key="10">
    <source>
        <dbReference type="EMBL" id="MBB2156654.1"/>
    </source>
</evidence>
<dbReference type="Gene3D" id="3.40.1170.60">
    <property type="match status" value="1"/>
</dbReference>
<comment type="subunit">
    <text evidence="2">Monomer.</text>
</comment>
<organism evidence="10 11">
    <name type="scientific">Gluconacetobacter diazotrophicus</name>
    <name type="common">Acetobacter diazotrophicus</name>
    <dbReference type="NCBI Taxonomy" id="33996"/>
    <lineage>
        <taxon>Bacteria</taxon>
        <taxon>Pseudomonadati</taxon>
        <taxon>Pseudomonadota</taxon>
        <taxon>Alphaproteobacteria</taxon>
        <taxon>Acetobacterales</taxon>
        <taxon>Acetobacteraceae</taxon>
        <taxon>Gluconacetobacter</taxon>
    </lineage>
</organism>
<evidence type="ECO:0000256" key="6">
    <source>
        <dbReference type="ARBA" id="ARBA00049244"/>
    </source>
</evidence>
<dbReference type="InterPro" id="IPR017961">
    <property type="entry name" value="DNA_pol_Y-fam_little_finger"/>
</dbReference>
<dbReference type="CDD" id="cd03468">
    <property type="entry name" value="PolY_like"/>
    <property type="match status" value="1"/>
</dbReference>
<comment type="function">
    <text evidence="5">Poorly processive, error-prone DNA polymerase involved in untargeted mutagenesis. Copies undamaged DNA at stalled replication forks, which arise in vivo from mismatched or misaligned primer ends. These misaligned primers can be extended by PolIV. Exhibits no 3'-5' exonuclease (proofreading) activity. May be involved in translesional synthesis, in conjunction with the beta clamp from PolIII.</text>
</comment>
<keyword evidence="4" id="KW-0227">DNA damage</keyword>
<dbReference type="SUPFAM" id="SSF56672">
    <property type="entry name" value="DNA/RNA polymerases"/>
    <property type="match status" value="1"/>
</dbReference>
<dbReference type="InterPro" id="IPR043128">
    <property type="entry name" value="Rev_trsase/Diguanyl_cyclase"/>
</dbReference>
<gene>
    <name evidence="10" type="ORF">HLH33_10085</name>
</gene>
<evidence type="ECO:0000259" key="8">
    <source>
        <dbReference type="Pfam" id="PF11799"/>
    </source>
</evidence>
<accession>A0A7W4FFA0</accession>
<comment type="similarity">
    <text evidence="1">Belongs to the DNA polymerase type-Y family.</text>
</comment>
<dbReference type="Proteomes" id="UP000550787">
    <property type="component" value="Unassembled WGS sequence"/>
</dbReference>
<evidence type="ECO:0000256" key="3">
    <source>
        <dbReference type="ARBA" id="ARBA00012417"/>
    </source>
</evidence>
<dbReference type="Pfam" id="PF20114">
    <property type="entry name" value="DUF6504"/>
    <property type="match status" value="1"/>
</dbReference>
<evidence type="ECO:0000256" key="2">
    <source>
        <dbReference type="ARBA" id="ARBA00011245"/>
    </source>
</evidence>
<dbReference type="EC" id="2.7.7.7" evidence="3"/>
<name>A0A7W4FFA0_GLUDI</name>
<evidence type="ECO:0000259" key="9">
    <source>
        <dbReference type="Pfam" id="PF20114"/>
    </source>
</evidence>
<feature type="domain" description="DUF6504" evidence="9">
    <location>
        <begin position="435"/>
        <end position="485"/>
    </location>
</feature>
<dbReference type="Gene3D" id="3.30.70.270">
    <property type="match status" value="1"/>
</dbReference>
<dbReference type="AlphaFoldDB" id="A0A7W4FFA0"/>
<evidence type="ECO:0000256" key="1">
    <source>
        <dbReference type="ARBA" id="ARBA00010945"/>
    </source>
</evidence>